<proteinExistence type="predicted"/>
<organism evidence="1 2">
    <name type="scientific">Bacillus salipaludis</name>
    <dbReference type="NCBI Taxonomy" id="2547811"/>
    <lineage>
        <taxon>Bacteria</taxon>
        <taxon>Bacillati</taxon>
        <taxon>Bacillota</taxon>
        <taxon>Bacilli</taxon>
        <taxon>Bacillales</taxon>
        <taxon>Bacillaceae</taxon>
        <taxon>Bacillus</taxon>
    </lineage>
</organism>
<sequence>MKNYQIGTYEEAIEVIEGIGLLPLAKLVPDYPSLDSITSKEQWYSGSELDPWMWRAEFPVDGVAAYGKFIKKKSVLISRELLPLVRIVLGSQQPLEKRYDDGLVSREALELYWLIHEEPGIDTRVLRLKAGIEG</sequence>
<accession>A0ABW8RBN8</accession>
<protein>
    <submittedName>
        <fullName evidence="1">Uncharacterized protein</fullName>
    </submittedName>
</protein>
<evidence type="ECO:0000313" key="2">
    <source>
        <dbReference type="Proteomes" id="UP001623041"/>
    </source>
</evidence>
<dbReference type="EMBL" id="JBJHQH010000003">
    <property type="protein sequence ID" value="MFK9090851.1"/>
    <property type="molecule type" value="Genomic_DNA"/>
</dbReference>
<name>A0ABW8RBN8_9BACI</name>
<dbReference type="Pfam" id="PF24741">
    <property type="entry name" value="AlkZ-rel"/>
    <property type="match status" value="1"/>
</dbReference>
<dbReference type="RefSeq" id="WP_406579541.1">
    <property type="nucleotide sequence ID" value="NZ_JBJHQH010000003.1"/>
</dbReference>
<reference evidence="1 2" key="1">
    <citation type="submission" date="2024-11" db="EMBL/GenBank/DDBJ databases">
        <authorList>
            <person name="Lucas J.A."/>
        </authorList>
    </citation>
    <scope>NUCLEOTIDE SEQUENCE [LARGE SCALE GENOMIC DNA]</scope>
    <source>
        <strain evidence="1 2">Z 5.4</strain>
    </source>
</reference>
<keyword evidence="2" id="KW-1185">Reference proteome</keyword>
<dbReference type="InterPro" id="IPR056298">
    <property type="entry name" value="AlkZ-rel"/>
</dbReference>
<gene>
    <name evidence="1" type="ORF">ACJEBI_05065</name>
</gene>
<dbReference type="Proteomes" id="UP001623041">
    <property type="component" value="Unassembled WGS sequence"/>
</dbReference>
<evidence type="ECO:0000313" key="1">
    <source>
        <dbReference type="EMBL" id="MFK9090851.1"/>
    </source>
</evidence>
<comment type="caution">
    <text evidence="1">The sequence shown here is derived from an EMBL/GenBank/DDBJ whole genome shotgun (WGS) entry which is preliminary data.</text>
</comment>